<evidence type="ECO:0000256" key="3">
    <source>
        <dbReference type="ARBA" id="ARBA00023239"/>
    </source>
</evidence>
<accession>F4QMU7</accession>
<keyword evidence="6" id="KW-1185">Reference proteome</keyword>
<keyword evidence="3 4" id="KW-0456">Lyase</keyword>
<dbReference type="GO" id="GO:0006729">
    <property type="term" value="P:tetrahydrobiopterin biosynthetic process"/>
    <property type="evidence" value="ECO:0007669"/>
    <property type="project" value="InterPro"/>
</dbReference>
<sequence>MHKLKENELLALTQDYPHWKIDPDGKAIRADFTFADFKAAFAFMASVAAEADRIDHHPEWFNVYNRVQIRLTTHDADAVTERDHTLARFIELAAQASGVQPAAILA</sequence>
<dbReference type="HOGENOM" id="CLU_081974_3_2_5"/>
<dbReference type="STRING" id="715226.ABI_29550"/>
<proteinExistence type="inferred from homology"/>
<dbReference type="GO" id="GO:0008124">
    <property type="term" value="F:4-alpha-hydroxytetrahydrobiopterin dehydratase activity"/>
    <property type="evidence" value="ECO:0007669"/>
    <property type="project" value="UniProtKB-UniRule"/>
</dbReference>
<comment type="similarity">
    <text evidence="2 4">Belongs to the pterin-4-alpha-carbinolamine dehydratase family.</text>
</comment>
<dbReference type="NCBIfam" id="NF002018">
    <property type="entry name" value="PRK00823.1-3"/>
    <property type="match status" value="1"/>
</dbReference>
<dbReference type="InterPro" id="IPR001533">
    <property type="entry name" value="Pterin_deHydtase"/>
</dbReference>
<dbReference type="AlphaFoldDB" id="F4QMU7"/>
<dbReference type="Pfam" id="PF01329">
    <property type="entry name" value="Pterin_4a"/>
    <property type="match status" value="1"/>
</dbReference>
<dbReference type="OrthoDB" id="9794987at2"/>
<dbReference type="eggNOG" id="COG2154">
    <property type="taxonomic scope" value="Bacteria"/>
</dbReference>
<dbReference type="EMBL" id="GL883078">
    <property type="protein sequence ID" value="EGF91538.1"/>
    <property type="molecule type" value="Genomic_DNA"/>
</dbReference>
<reference evidence="6" key="1">
    <citation type="submission" date="2011-03" db="EMBL/GenBank/DDBJ databases">
        <title>Draft genome sequence of Brevundimonas diminuta.</title>
        <authorList>
            <person name="Brown P.J.B."/>
            <person name="Buechlein A."/>
            <person name="Hemmerich C."/>
            <person name="Brun Y.V."/>
        </authorList>
    </citation>
    <scope>NUCLEOTIDE SEQUENCE [LARGE SCALE GENOMIC DNA]</scope>
    <source>
        <strain evidence="6">C19</strain>
    </source>
</reference>
<dbReference type="HAMAP" id="MF_00434">
    <property type="entry name" value="Pterin_4_alpha"/>
    <property type="match status" value="1"/>
</dbReference>
<dbReference type="RefSeq" id="WP_006273740.1">
    <property type="nucleotide sequence ID" value="NZ_GL883078.1"/>
</dbReference>
<dbReference type="Proteomes" id="UP000006512">
    <property type="component" value="Unassembled WGS sequence"/>
</dbReference>
<dbReference type="PANTHER" id="PTHR12599">
    <property type="entry name" value="PTERIN-4-ALPHA-CARBINOLAMINE DEHYDRATASE"/>
    <property type="match status" value="1"/>
</dbReference>
<organism evidence="5 6">
    <name type="scientific">Asticcacaulis biprosthecium C19</name>
    <dbReference type="NCBI Taxonomy" id="715226"/>
    <lineage>
        <taxon>Bacteria</taxon>
        <taxon>Pseudomonadati</taxon>
        <taxon>Pseudomonadota</taxon>
        <taxon>Alphaproteobacteria</taxon>
        <taxon>Caulobacterales</taxon>
        <taxon>Caulobacteraceae</taxon>
        <taxon>Asticcacaulis</taxon>
    </lineage>
</organism>
<evidence type="ECO:0000256" key="1">
    <source>
        <dbReference type="ARBA" id="ARBA00001554"/>
    </source>
</evidence>
<evidence type="ECO:0000256" key="2">
    <source>
        <dbReference type="ARBA" id="ARBA00006472"/>
    </source>
</evidence>
<dbReference type="SUPFAM" id="SSF55248">
    <property type="entry name" value="PCD-like"/>
    <property type="match status" value="1"/>
</dbReference>
<dbReference type="Gene3D" id="3.30.1360.20">
    <property type="entry name" value="Transcriptional coactivator/pterin dehydratase"/>
    <property type="match status" value="1"/>
</dbReference>
<dbReference type="InterPro" id="IPR036428">
    <property type="entry name" value="PCD_sf"/>
</dbReference>
<dbReference type="PANTHER" id="PTHR12599:SF0">
    <property type="entry name" value="PTERIN-4-ALPHA-CARBINOLAMINE DEHYDRATASE"/>
    <property type="match status" value="1"/>
</dbReference>
<evidence type="ECO:0000256" key="4">
    <source>
        <dbReference type="HAMAP-Rule" id="MF_00434"/>
    </source>
</evidence>
<protein>
    <recommendedName>
        <fullName evidence="4">Putative pterin-4-alpha-carbinolamine dehydratase</fullName>
        <shortName evidence="4">PHS</shortName>
        <ecNumber evidence="4">4.2.1.96</ecNumber>
    </recommendedName>
    <alternativeName>
        <fullName evidence="4">4-alpha-hydroxy-tetrahydropterin dehydratase</fullName>
    </alternativeName>
    <alternativeName>
        <fullName evidence="4">Pterin carbinolamine dehydratase</fullName>
        <shortName evidence="4">PCD</shortName>
    </alternativeName>
</protein>
<dbReference type="EC" id="4.2.1.96" evidence="4"/>
<gene>
    <name evidence="5" type="ORF">ABI_29550</name>
</gene>
<evidence type="ECO:0000313" key="5">
    <source>
        <dbReference type="EMBL" id="EGF91538.1"/>
    </source>
</evidence>
<name>F4QMU7_9CAUL</name>
<comment type="catalytic activity">
    <reaction evidence="1 4">
        <text>(4aS,6R)-4a-hydroxy-L-erythro-5,6,7,8-tetrahydrobiopterin = (6R)-L-erythro-6,7-dihydrobiopterin + H2O</text>
        <dbReference type="Rhea" id="RHEA:11920"/>
        <dbReference type="ChEBI" id="CHEBI:15377"/>
        <dbReference type="ChEBI" id="CHEBI:15642"/>
        <dbReference type="ChEBI" id="CHEBI:43120"/>
        <dbReference type="EC" id="4.2.1.96"/>
    </reaction>
</comment>
<evidence type="ECO:0000313" key="6">
    <source>
        <dbReference type="Proteomes" id="UP000006512"/>
    </source>
</evidence>